<keyword evidence="2" id="KW-1185">Reference proteome</keyword>
<proteinExistence type="predicted"/>
<gene>
    <name evidence="1" type="ORF">R9Z33_13355</name>
</gene>
<dbReference type="Proteomes" id="UP001305521">
    <property type="component" value="Chromosome"/>
</dbReference>
<dbReference type="EMBL" id="CP137852">
    <property type="protein sequence ID" value="WPB83092.1"/>
    <property type="molecule type" value="Genomic_DNA"/>
</dbReference>
<evidence type="ECO:0000313" key="1">
    <source>
        <dbReference type="EMBL" id="WPB83092.1"/>
    </source>
</evidence>
<dbReference type="RefSeq" id="WP_318647074.1">
    <property type="nucleotide sequence ID" value="NZ_CP137852.1"/>
</dbReference>
<evidence type="ECO:0000313" key="2">
    <source>
        <dbReference type="Proteomes" id="UP001305521"/>
    </source>
</evidence>
<protein>
    <submittedName>
        <fullName evidence="1">Uncharacterized protein</fullName>
    </submittedName>
</protein>
<reference evidence="1 2" key="1">
    <citation type="submission" date="2023-11" db="EMBL/GenBank/DDBJ databases">
        <title>Arctic aerobic anoxygenic photoheterotroph Sediminicoccus rosea KRV36 adapts its photosynthesis to long days of polar summer.</title>
        <authorList>
            <person name="Tomasch J."/>
            <person name="Kopejtka K."/>
            <person name="Bily T."/>
            <person name="Gardiner A.T."/>
            <person name="Gardian Z."/>
            <person name="Shivaramu S."/>
            <person name="Koblizek M."/>
            <person name="Engelhardt F."/>
            <person name="Kaftan D."/>
        </authorList>
    </citation>
    <scope>NUCLEOTIDE SEQUENCE [LARGE SCALE GENOMIC DNA]</scope>
    <source>
        <strain evidence="1 2">R-30</strain>
    </source>
</reference>
<organism evidence="1 2">
    <name type="scientific">Sediminicoccus rosea</name>
    <dbReference type="NCBI Taxonomy" id="1225128"/>
    <lineage>
        <taxon>Bacteria</taxon>
        <taxon>Pseudomonadati</taxon>
        <taxon>Pseudomonadota</taxon>
        <taxon>Alphaproteobacteria</taxon>
        <taxon>Acetobacterales</taxon>
        <taxon>Roseomonadaceae</taxon>
        <taxon>Sediminicoccus</taxon>
    </lineage>
</organism>
<accession>A0ABZ0PC87</accession>
<sequence length="186" mass="19493">MSGDIATAALLKADTVTKEATVKVYSPDVQASPLALRAAVAEQGEAARTQVMIQAAARASTPNPMDAPLTEATVGGWADVSEKETRAALVQASQAYRIPAQLLRAAWDDASRMKQIEARGGDAQAEGLRVVHGALGKDAPAALAAAKALVSRDPKLRNFLAETGLGNSAWMVRHLATEARKRGIAR</sequence>
<name>A0ABZ0PC87_9PROT</name>